<dbReference type="Proteomes" id="UP000769157">
    <property type="component" value="Unassembled WGS sequence"/>
</dbReference>
<comment type="subcellular location">
    <subcellularLocation>
        <location evidence="1">Nucleus</location>
    </subcellularLocation>
</comment>
<name>A0A9P8PFT8_9ASCO</name>
<evidence type="ECO:0000256" key="1">
    <source>
        <dbReference type="ARBA" id="ARBA00004123"/>
    </source>
</evidence>
<accession>A0A9P8PFT8</accession>
<reference evidence="3" key="1">
    <citation type="journal article" date="2021" name="Open Biol.">
        <title>Shared evolutionary footprints suggest mitochondrial oxidative damage underlies multiple complex I losses in fungi.</title>
        <authorList>
            <person name="Schikora-Tamarit M.A."/>
            <person name="Marcet-Houben M."/>
            <person name="Nosek J."/>
            <person name="Gabaldon T."/>
        </authorList>
    </citation>
    <scope>NUCLEOTIDE SEQUENCE</scope>
    <source>
        <strain evidence="3">CBS6075</strain>
    </source>
</reference>
<dbReference type="PANTHER" id="PTHR37534">
    <property type="entry name" value="TRANSCRIPTIONAL ACTIVATOR PROTEIN UGA3"/>
    <property type="match status" value="1"/>
</dbReference>
<gene>
    <name evidence="3" type="ORF">OGAPHI_001189</name>
</gene>
<dbReference type="EMBL" id="JAEUBE010000087">
    <property type="protein sequence ID" value="KAH3670674.1"/>
    <property type="molecule type" value="Genomic_DNA"/>
</dbReference>
<dbReference type="GeneID" id="70233157"/>
<dbReference type="GO" id="GO:0005634">
    <property type="term" value="C:nucleus"/>
    <property type="evidence" value="ECO:0007669"/>
    <property type="project" value="UniProtKB-SubCell"/>
</dbReference>
<evidence type="ECO:0000313" key="4">
    <source>
        <dbReference type="Proteomes" id="UP000769157"/>
    </source>
</evidence>
<evidence type="ECO:0000256" key="2">
    <source>
        <dbReference type="ARBA" id="ARBA00023242"/>
    </source>
</evidence>
<dbReference type="Pfam" id="PF11951">
    <property type="entry name" value="Fungal_trans_2"/>
    <property type="match status" value="1"/>
</dbReference>
<protein>
    <recommendedName>
        <fullName evidence="5">Transcription factor domain-containing protein</fullName>
    </recommendedName>
</protein>
<sequence>MVDDFYFRQYLKETVGRVDTRLNGFQSWLIGIDLSEEDAFYYHVCVKGFMVSVSPLLTHKNLQPGVVMIPQGANNRLLVDIFCACGVSFLCWENKDLQLVAKQKYETCFAKVQEISEEYVLAENNHWFLIAVLCLCFNKRYQESRHHSLFWLLQLALRILEGWVRKLNYQRVGFELDDMVCPSKPLLNSTEKMLLESFVYNYSIALLQYNPSNESMTSPFQIMEEFRPFLNQKLYDCPAPWMNNPVVGASLSVIEIAAKCNWLRLQMPLDESNTQLAMRLLNSAKYYVSPVLPPQVRTTQPEHVQKRLMESCRIARMYANAAQIFLTKLLDPEMDAADEHIQQLVGRVVDDLRGLSIHCQASSICTWPLSIACTAVRDKKQREYILWRLKNFSNVLKMNTFINVSQILSFSWGTDLNCGPGWDVLLDQRCYQLFPV</sequence>
<dbReference type="AlphaFoldDB" id="A0A9P8PFT8"/>
<dbReference type="OrthoDB" id="3598904at2759"/>
<proteinExistence type="predicted"/>
<organism evidence="3 4">
    <name type="scientific">Ogataea philodendri</name>
    <dbReference type="NCBI Taxonomy" id="1378263"/>
    <lineage>
        <taxon>Eukaryota</taxon>
        <taxon>Fungi</taxon>
        <taxon>Dikarya</taxon>
        <taxon>Ascomycota</taxon>
        <taxon>Saccharomycotina</taxon>
        <taxon>Pichiomycetes</taxon>
        <taxon>Pichiales</taxon>
        <taxon>Pichiaceae</taxon>
        <taxon>Ogataea</taxon>
    </lineage>
</organism>
<keyword evidence="4" id="KW-1185">Reference proteome</keyword>
<evidence type="ECO:0008006" key="5">
    <source>
        <dbReference type="Google" id="ProtNLM"/>
    </source>
</evidence>
<dbReference type="InterPro" id="IPR021858">
    <property type="entry name" value="Fun_TF"/>
</dbReference>
<dbReference type="RefSeq" id="XP_046064099.1">
    <property type="nucleotide sequence ID" value="XM_046201924.1"/>
</dbReference>
<keyword evidence="2" id="KW-0539">Nucleus</keyword>
<comment type="caution">
    <text evidence="3">The sequence shown here is derived from an EMBL/GenBank/DDBJ whole genome shotgun (WGS) entry which is preliminary data.</text>
</comment>
<evidence type="ECO:0000313" key="3">
    <source>
        <dbReference type="EMBL" id="KAH3670674.1"/>
    </source>
</evidence>
<dbReference type="PANTHER" id="PTHR37534:SF46">
    <property type="entry name" value="ZN(II)2CYS6 TRANSCRIPTION FACTOR (EUROFUNG)"/>
    <property type="match status" value="1"/>
</dbReference>
<reference evidence="3" key="2">
    <citation type="submission" date="2021-01" db="EMBL/GenBank/DDBJ databases">
        <authorList>
            <person name="Schikora-Tamarit M.A."/>
        </authorList>
    </citation>
    <scope>NUCLEOTIDE SEQUENCE</scope>
    <source>
        <strain evidence="3">CBS6075</strain>
    </source>
</reference>